<dbReference type="Gene3D" id="3.30.160.390">
    <property type="entry name" value="Integrase, DNA-binding domain"/>
    <property type="match status" value="1"/>
</dbReference>
<name>A0A2S6HIL7_9GAMM</name>
<dbReference type="GO" id="GO:0015074">
    <property type="term" value="P:DNA integration"/>
    <property type="evidence" value="ECO:0007669"/>
    <property type="project" value="UniProtKB-KW"/>
</dbReference>
<protein>
    <submittedName>
        <fullName evidence="8">Site-specific recombinase XerD</fullName>
    </submittedName>
</protein>
<dbReference type="InterPro" id="IPR011010">
    <property type="entry name" value="DNA_brk_join_enz"/>
</dbReference>
<dbReference type="InterPro" id="IPR025166">
    <property type="entry name" value="Integrase_DNA_bind_dom"/>
</dbReference>
<gene>
    <name evidence="8" type="ORF">B0F87_102412</name>
</gene>
<feature type="domain" description="Tyr recombinase" evidence="6">
    <location>
        <begin position="204"/>
        <end position="376"/>
    </location>
</feature>
<dbReference type="InterPro" id="IPR002104">
    <property type="entry name" value="Integrase_catalytic"/>
</dbReference>
<sequence length="405" mass="45802">MKLTKSAVDKLEFAEKGQVFYWDDELAGFGMYIGTKSKTWCVQQRIGNKTKRVVLGKYPTMTAEQARSAAKKGIGELAAGIDTVKEKREKNIKAVTLGEVFTAFLDSRQLKPKTVRDYTGVMNNIYPDWQKLPITDITRDAVERRHKKIGEERGEAYANLGARTLRSVLNYASAKYETGKGLSILPENPVKRISQTRSWYKVERRTGHIKPHQLAAWFDAVLNIDNPTIRDYLIFVLLTGCRKDESAKLQWTDIDLTDASYILRDPKNHRPIQLPLSDYLADMLTTRKANSNSVFVFPGDGVRGYLVEPKRQLTKIIEKTELPFGMHDLRRTFVTIAESLDISSFAVKALVNHKQGDDVTSGYIQMNVERLRKPMQTITDFILKSAGIKAADVVEFKPNASASAY</sequence>
<dbReference type="PROSITE" id="PS51898">
    <property type="entry name" value="TYR_RECOMBINASE"/>
    <property type="match status" value="1"/>
</dbReference>
<dbReference type="InterPro" id="IPR013762">
    <property type="entry name" value="Integrase-like_cat_sf"/>
</dbReference>
<reference evidence="8 9" key="1">
    <citation type="submission" date="2018-02" db="EMBL/GenBank/DDBJ databases">
        <title>Subsurface microbial communities from deep shales in Ohio and West Virginia, USA.</title>
        <authorList>
            <person name="Wrighton K."/>
        </authorList>
    </citation>
    <scope>NUCLEOTIDE SEQUENCE [LARGE SCALE GENOMIC DNA]</scope>
    <source>
        <strain evidence="8 9">OWC-DMM</strain>
    </source>
</reference>
<evidence type="ECO:0000256" key="3">
    <source>
        <dbReference type="ARBA" id="ARBA00023125"/>
    </source>
</evidence>
<dbReference type="PROSITE" id="PS51900">
    <property type="entry name" value="CB"/>
    <property type="match status" value="1"/>
</dbReference>
<evidence type="ECO:0000256" key="4">
    <source>
        <dbReference type="ARBA" id="ARBA00023172"/>
    </source>
</evidence>
<comment type="caution">
    <text evidence="8">The sequence shown here is derived from an EMBL/GenBank/DDBJ whole genome shotgun (WGS) entry which is preliminary data.</text>
</comment>
<organism evidence="8 9">
    <name type="scientific">Methylobacter tundripaludum</name>
    <dbReference type="NCBI Taxonomy" id="173365"/>
    <lineage>
        <taxon>Bacteria</taxon>
        <taxon>Pseudomonadati</taxon>
        <taxon>Pseudomonadota</taxon>
        <taxon>Gammaproteobacteria</taxon>
        <taxon>Methylococcales</taxon>
        <taxon>Methylococcaceae</taxon>
        <taxon>Methylobacter</taxon>
    </lineage>
</organism>
<evidence type="ECO:0000313" key="8">
    <source>
        <dbReference type="EMBL" id="PPK77300.1"/>
    </source>
</evidence>
<accession>A0A2S6HIL7</accession>
<dbReference type="InterPro" id="IPR038488">
    <property type="entry name" value="Integrase_DNA-bd_sf"/>
</dbReference>
<dbReference type="PANTHER" id="PTHR30629:SF2">
    <property type="entry name" value="PROPHAGE INTEGRASE INTS-RELATED"/>
    <property type="match status" value="1"/>
</dbReference>
<evidence type="ECO:0000259" key="6">
    <source>
        <dbReference type="PROSITE" id="PS51898"/>
    </source>
</evidence>
<dbReference type="RefSeq" id="WP_104427983.1">
    <property type="nucleotide sequence ID" value="NZ_PTIZ01000002.1"/>
</dbReference>
<dbReference type="Gene3D" id="1.10.150.130">
    <property type="match status" value="1"/>
</dbReference>
<dbReference type="InterPro" id="IPR044068">
    <property type="entry name" value="CB"/>
</dbReference>
<evidence type="ECO:0000256" key="1">
    <source>
        <dbReference type="ARBA" id="ARBA00008857"/>
    </source>
</evidence>
<dbReference type="GO" id="GO:0006310">
    <property type="term" value="P:DNA recombination"/>
    <property type="evidence" value="ECO:0007669"/>
    <property type="project" value="UniProtKB-KW"/>
</dbReference>
<dbReference type="EMBL" id="PTIZ01000002">
    <property type="protein sequence ID" value="PPK77300.1"/>
    <property type="molecule type" value="Genomic_DNA"/>
</dbReference>
<evidence type="ECO:0000256" key="2">
    <source>
        <dbReference type="ARBA" id="ARBA00022908"/>
    </source>
</evidence>
<dbReference type="Pfam" id="PF13356">
    <property type="entry name" value="Arm-DNA-bind_3"/>
    <property type="match status" value="1"/>
</dbReference>
<dbReference type="Pfam" id="PF00589">
    <property type="entry name" value="Phage_integrase"/>
    <property type="match status" value="1"/>
</dbReference>
<evidence type="ECO:0000256" key="5">
    <source>
        <dbReference type="PROSITE-ProRule" id="PRU01248"/>
    </source>
</evidence>
<dbReference type="InterPro" id="IPR050808">
    <property type="entry name" value="Phage_Integrase"/>
</dbReference>
<keyword evidence="3 5" id="KW-0238">DNA-binding</keyword>
<dbReference type="Proteomes" id="UP000240010">
    <property type="component" value="Unassembled WGS sequence"/>
</dbReference>
<dbReference type="AlphaFoldDB" id="A0A2S6HIL7"/>
<keyword evidence="4" id="KW-0233">DNA recombination</keyword>
<dbReference type="InterPro" id="IPR010998">
    <property type="entry name" value="Integrase_recombinase_N"/>
</dbReference>
<evidence type="ECO:0000313" key="9">
    <source>
        <dbReference type="Proteomes" id="UP000240010"/>
    </source>
</evidence>
<dbReference type="SUPFAM" id="SSF56349">
    <property type="entry name" value="DNA breaking-rejoining enzymes"/>
    <property type="match status" value="1"/>
</dbReference>
<dbReference type="GO" id="GO:0003677">
    <property type="term" value="F:DNA binding"/>
    <property type="evidence" value="ECO:0007669"/>
    <property type="project" value="UniProtKB-UniRule"/>
</dbReference>
<evidence type="ECO:0000259" key="7">
    <source>
        <dbReference type="PROSITE" id="PS51900"/>
    </source>
</evidence>
<dbReference type="Gene3D" id="1.10.443.10">
    <property type="entry name" value="Intergrase catalytic core"/>
    <property type="match status" value="1"/>
</dbReference>
<proteinExistence type="inferred from homology"/>
<comment type="similarity">
    <text evidence="1">Belongs to the 'phage' integrase family.</text>
</comment>
<dbReference type="PANTHER" id="PTHR30629">
    <property type="entry name" value="PROPHAGE INTEGRASE"/>
    <property type="match status" value="1"/>
</dbReference>
<keyword evidence="2" id="KW-0229">DNA integration</keyword>
<feature type="domain" description="Core-binding (CB)" evidence="7">
    <location>
        <begin position="95"/>
        <end position="173"/>
    </location>
</feature>